<accession>A0A0V8J9W6</accession>
<dbReference type="RefSeq" id="WP_061972498.1">
    <property type="nucleotide sequence ID" value="NZ_FMAV01000002.1"/>
</dbReference>
<evidence type="ECO:0000313" key="2">
    <source>
        <dbReference type="EMBL" id="KSU83660.1"/>
    </source>
</evidence>
<gene>
    <name evidence="2" type="ORF">AS030_14040</name>
</gene>
<protein>
    <submittedName>
        <fullName evidence="2">Uncharacterized protein</fullName>
    </submittedName>
</protein>
<organism evidence="2 3">
    <name type="scientific">Fictibacillus enclensis</name>
    <dbReference type="NCBI Taxonomy" id="1017270"/>
    <lineage>
        <taxon>Bacteria</taxon>
        <taxon>Bacillati</taxon>
        <taxon>Bacillota</taxon>
        <taxon>Bacilli</taxon>
        <taxon>Bacillales</taxon>
        <taxon>Fictibacillaceae</taxon>
        <taxon>Fictibacillus</taxon>
    </lineage>
</organism>
<sequence>MMANHTMFKALSLLALLVYGIPHLNFSQTGSPAFVFSVVWLGFALVAFIAQTKKLWMTLVFVLELHQRPKGDNPEHSGQSFLKNH</sequence>
<keyword evidence="1" id="KW-0472">Membrane</keyword>
<feature type="transmembrane region" description="Helical" evidence="1">
    <location>
        <begin position="30"/>
        <end position="50"/>
    </location>
</feature>
<evidence type="ECO:0000313" key="3">
    <source>
        <dbReference type="Proteomes" id="UP000054099"/>
    </source>
</evidence>
<keyword evidence="1" id="KW-0812">Transmembrane</keyword>
<name>A0A0V8J9W6_9BACL</name>
<proteinExistence type="predicted"/>
<keyword evidence="1" id="KW-1133">Transmembrane helix</keyword>
<dbReference type="Proteomes" id="UP000054099">
    <property type="component" value="Unassembled WGS sequence"/>
</dbReference>
<evidence type="ECO:0000256" key="1">
    <source>
        <dbReference type="SAM" id="Phobius"/>
    </source>
</evidence>
<comment type="caution">
    <text evidence="2">The sequence shown here is derived from an EMBL/GenBank/DDBJ whole genome shotgun (WGS) entry which is preliminary data.</text>
</comment>
<dbReference type="AlphaFoldDB" id="A0A0V8J9W6"/>
<reference evidence="2 3" key="1">
    <citation type="journal article" date="2014" name="Antonie Van Leeuwenhoek">
        <title>Fictibacillus enclensis sp. nov., isolated from marine sediment.</title>
        <authorList>
            <person name="Dastager S.G."/>
            <person name="Mawlankar R."/>
            <person name="Srinivasan K."/>
            <person name="Tang S.K."/>
            <person name="Lee J.C."/>
            <person name="Ramana V.V."/>
            <person name="Shouche Y.S."/>
        </authorList>
    </citation>
    <scope>NUCLEOTIDE SEQUENCE [LARGE SCALE GENOMIC DNA]</scope>
    <source>
        <strain evidence="2 3">NIO-1003</strain>
    </source>
</reference>
<dbReference type="OrthoDB" id="2619264at2"/>
<keyword evidence="3" id="KW-1185">Reference proteome</keyword>
<dbReference type="EMBL" id="LNQN01000002">
    <property type="protein sequence ID" value="KSU83660.1"/>
    <property type="molecule type" value="Genomic_DNA"/>
</dbReference>